<evidence type="ECO:0000313" key="3">
    <source>
        <dbReference type="EMBL" id="KAK2616627.1"/>
    </source>
</evidence>
<name>A0AAJ0G2J7_9HYPO</name>
<evidence type="ECO:0000256" key="1">
    <source>
        <dbReference type="SAM" id="MobiDB-lite"/>
    </source>
</evidence>
<protein>
    <recommendedName>
        <fullName evidence="5">Secreted protein</fullName>
    </recommendedName>
</protein>
<feature type="non-terminal residue" evidence="3">
    <location>
        <position position="71"/>
    </location>
</feature>
<evidence type="ECO:0000313" key="4">
    <source>
        <dbReference type="Proteomes" id="UP001251528"/>
    </source>
</evidence>
<feature type="region of interest" description="Disordered" evidence="1">
    <location>
        <begin position="43"/>
        <end position="71"/>
    </location>
</feature>
<dbReference type="Proteomes" id="UP001251528">
    <property type="component" value="Unassembled WGS sequence"/>
</dbReference>
<dbReference type="EMBL" id="JASWJB010000004">
    <property type="protein sequence ID" value="KAK2616627.1"/>
    <property type="molecule type" value="Genomic_DNA"/>
</dbReference>
<dbReference type="AlphaFoldDB" id="A0AAJ0G2J7"/>
<reference evidence="3" key="1">
    <citation type="submission" date="2023-06" db="EMBL/GenBank/DDBJ databases">
        <title>Conoideocrella luteorostrata (Hypocreales: Clavicipitaceae), a potential biocontrol fungus for elongate hemlock scale in United States Christmas tree production areas.</title>
        <authorList>
            <person name="Barrett H."/>
            <person name="Lovett B."/>
            <person name="Macias A.M."/>
            <person name="Stajich J.E."/>
            <person name="Kasson M.T."/>
        </authorList>
    </citation>
    <scope>NUCLEOTIDE SEQUENCE</scope>
    <source>
        <strain evidence="3">ARSEF 14590</strain>
    </source>
</reference>
<sequence length="71" mass="7345">MVSKAIILVAFVAVVAATPIQSTPKNTDAPDGAASELLYPLTNNPREVDPRRDTYGLGGSAVDGWPTHPGG</sequence>
<evidence type="ECO:0008006" key="5">
    <source>
        <dbReference type="Google" id="ProtNLM"/>
    </source>
</evidence>
<evidence type="ECO:0000256" key="2">
    <source>
        <dbReference type="SAM" id="SignalP"/>
    </source>
</evidence>
<organism evidence="3 4">
    <name type="scientific">Conoideocrella luteorostrata</name>
    <dbReference type="NCBI Taxonomy" id="1105319"/>
    <lineage>
        <taxon>Eukaryota</taxon>
        <taxon>Fungi</taxon>
        <taxon>Dikarya</taxon>
        <taxon>Ascomycota</taxon>
        <taxon>Pezizomycotina</taxon>
        <taxon>Sordariomycetes</taxon>
        <taxon>Hypocreomycetidae</taxon>
        <taxon>Hypocreales</taxon>
        <taxon>Clavicipitaceae</taxon>
        <taxon>Conoideocrella</taxon>
    </lineage>
</organism>
<proteinExistence type="predicted"/>
<comment type="caution">
    <text evidence="3">The sequence shown here is derived from an EMBL/GenBank/DDBJ whole genome shotgun (WGS) entry which is preliminary data.</text>
</comment>
<gene>
    <name evidence="3" type="ORF">QQS21_000450</name>
</gene>
<keyword evidence="4" id="KW-1185">Reference proteome</keyword>
<accession>A0AAJ0G2J7</accession>
<feature type="chain" id="PRO_5042565185" description="Secreted protein" evidence="2">
    <location>
        <begin position="18"/>
        <end position="71"/>
    </location>
</feature>
<keyword evidence="2" id="KW-0732">Signal</keyword>
<feature type="signal peptide" evidence="2">
    <location>
        <begin position="1"/>
        <end position="17"/>
    </location>
</feature>